<dbReference type="SUPFAM" id="SSF75620">
    <property type="entry name" value="Release factor"/>
    <property type="match status" value="1"/>
</dbReference>
<dbReference type="InterPro" id="IPR000352">
    <property type="entry name" value="Pep_chain_release_fac_I"/>
</dbReference>
<dbReference type="RefSeq" id="WP_010419724.1">
    <property type="nucleotide sequence ID" value="NZ_MCRM02000002.1"/>
</dbReference>
<feature type="domain" description="Prokaryotic-type class I peptide chain release factors" evidence="4">
    <location>
        <begin position="35"/>
        <end position="51"/>
    </location>
</feature>
<feature type="compositionally biased region" description="Basic and acidic residues" evidence="3">
    <location>
        <begin position="102"/>
        <end position="111"/>
    </location>
</feature>
<evidence type="ECO:0000256" key="3">
    <source>
        <dbReference type="SAM" id="MobiDB-lite"/>
    </source>
</evidence>
<name>A0ABX4YMY4_9LEPT</name>
<dbReference type="PANTHER" id="PTHR46203">
    <property type="entry name" value="PROBABLE PEPTIDE CHAIN RELEASE FACTOR C12ORF65"/>
    <property type="match status" value="1"/>
</dbReference>
<organism evidence="5 6">
    <name type="scientific">Leptospira inadai serovar Lyme</name>
    <dbReference type="NCBI Taxonomy" id="293084"/>
    <lineage>
        <taxon>Bacteria</taxon>
        <taxon>Pseudomonadati</taxon>
        <taxon>Spirochaetota</taxon>
        <taxon>Spirochaetia</taxon>
        <taxon>Leptospirales</taxon>
        <taxon>Leptospiraceae</taxon>
        <taxon>Leptospira</taxon>
    </lineage>
</organism>
<dbReference type="InterPro" id="IPR052405">
    <property type="entry name" value="Mito_Transl_Release_Factor"/>
</dbReference>
<dbReference type="InterPro" id="IPR045853">
    <property type="entry name" value="Pep_chain_release_fac_I_sf"/>
</dbReference>
<keyword evidence="6" id="KW-1185">Reference proteome</keyword>
<dbReference type="Gene3D" id="3.30.160.20">
    <property type="match status" value="1"/>
</dbReference>
<dbReference type="PANTHER" id="PTHR46203:SF1">
    <property type="entry name" value="MITOCHONDRIAL TRANSLATION RELEASE FACTOR IN RESCUE"/>
    <property type="match status" value="1"/>
</dbReference>
<evidence type="ECO:0000256" key="1">
    <source>
        <dbReference type="ARBA" id="ARBA00010835"/>
    </source>
</evidence>
<evidence type="ECO:0000259" key="4">
    <source>
        <dbReference type="PROSITE" id="PS00745"/>
    </source>
</evidence>
<comment type="caution">
    <text evidence="5">The sequence shown here is derived from an EMBL/GenBank/DDBJ whole genome shotgun (WGS) entry which is preliminary data.</text>
</comment>
<keyword evidence="2" id="KW-0809">Transit peptide</keyword>
<evidence type="ECO:0000256" key="2">
    <source>
        <dbReference type="ARBA" id="ARBA00022946"/>
    </source>
</evidence>
<sequence length="151" mass="17185">MSSRFPVSSEKESALLARMESLKVFESDLEESFTRSGGKGGQNVNKVSTAVRLLHRPTGEEIKCSIYRTQGMNRYKARILLCERLEKEARLADKIEDPAHAKLRKAKADRARRAKRKAAAKSSGAAKREFNPEVDWKEEYGEDWDSPIRED</sequence>
<accession>A0ABX4YMY4</accession>
<feature type="region of interest" description="Disordered" evidence="3">
    <location>
        <begin position="102"/>
        <end position="134"/>
    </location>
</feature>
<dbReference type="EMBL" id="MCRM02000002">
    <property type="protein sequence ID" value="PNV76623.1"/>
    <property type="molecule type" value="Genomic_DNA"/>
</dbReference>
<dbReference type="PROSITE" id="PS00745">
    <property type="entry name" value="RF_PROK_I"/>
    <property type="match status" value="1"/>
</dbReference>
<comment type="similarity">
    <text evidence="1">Belongs to the prokaryotic/mitochondrial release factor family.</text>
</comment>
<evidence type="ECO:0000313" key="6">
    <source>
        <dbReference type="Proteomes" id="UP000094669"/>
    </source>
</evidence>
<protein>
    <submittedName>
        <fullName evidence="5">Peptide chain release factor-like protein</fullName>
    </submittedName>
</protein>
<evidence type="ECO:0000313" key="5">
    <source>
        <dbReference type="EMBL" id="PNV76623.1"/>
    </source>
</evidence>
<proteinExistence type="inferred from homology"/>
<dbReference type="Pfam" id="PF00472">
    <property type="entry name" value="RF-1"/>
    <property type="match status" value="1"/>
</dbReference>
<reference evidence="5" key="1">
    <citation type="submission" date="2018-01" db="EMBL/GenBank/DDBJ databases">
        <title>Genomic characterization of Leptospira inadai serogroup Lyme isolated from captured rat in Brazil and comparative analysis with human reference strain.</title>
        <authorList>
            <person name="Moreno L.Z."/>
            <person name="Loureiro A.P."/>
            <person name="Miraglia F."/>
            <person name="Kremer F.S."/>
            <person name="Eslabao M.R."/>
            <person name="Dellagostin O.A."/>
            <person name="Lilenbaum W."/>
            <person name="Moreno A.M."/>
        </authorList>
    </citation>
    <scope>NUCLEOTIDE SEQUENCE [LARGE SCALE GENOMIC DNA]</scope>
    <source>
        <strain evidence="5">M34/99</strain>
    </source>
</reference>
<dbReference type="Proteomes" id="UP000094669">
    <property type="component" value="Unassembled WGS sequence"/>
</dbReference>
<gene>
    <name evidence="5" type="ORF">BES34_003315</name>
</gene>